<dbReference type="PANTHER" id="PTHR11360">
    <property type="entry name" value="MONOCARBOXYLATE TRANSPORTER"/>
    <property type="match status" value="1"/>
</dbReference>
<feature type="domain" description="Major facilitator superfamily (MFS) profile" evidence="5">
    <location>
        <begin position="48"/>
        <end position="447"/>
    </location>
</feature>
<dbReference type="InterPro" id="IPR020846">
    <property type="entry name" value="MFS_dom"/>
</dbReference>
<dbReference type="EMBL" id="JAAQHG020000016">
    <property type="protein sequence ID" value="KAL1585955.1"/>
    <property type="molecule type" value="Genomic_DNA"/>
</dbReference>
<feature type="transmembrane region" description="Helical" evidence="4">
    <location>
        <begin position="251"/>
        <end position="273"/>
    </location>
</feature>
<comment type="caution">
    <text evidence="6">The sequence shown here is derived from an EMBL/GenBank/DDBJ whole genome shotgun (WGS) entry which is preliminary data.</text>
</comment>
<feature type="transmembrane region" description="Helical" evidence="4">
    <location>
        <begin position="385"/>
        <end position="407"/>
    </location>
</feature>
<feature type="transmembrane region" description="Helical" evidence="4">
    <location>
        <begin position="116"/>
        <end position="135"/>
    </location>
</feature>
<keyword evidence="4" id="KW-1133">Transmembrane helix</keyword>
<dbReference type="AlphaFoldDB" id="A0AB34KRK2"/>
<feature type="transmembrane region" description="Helical" evidence="4">
    <location>
        <begin position="318"/>
        <end position="341"/>
    </location>
</feature>
<evidence type="ECO:0000256" key="3">
    <source>
        <dbReference type="SAM" id="MobiDB-lite"/>
    </source>
</evidence>
<feature type="region of interest" description="Disordered" evidence="3">
    <location>
        <begin position="1"/>
        <end position="30"/>
    </location>
</feature>
<organism evidence="6 7">
    <name type="scientific">Cladosporium halotolerans</name>
    <dbReference type="NCBI Taxonomy" id="1052096"/>
    <lineage>
        <taxon>Eukaryota</taxon>
        <taxon>Fungi</taxon>
        <taxon>Dikarya</taxon>
        <taxon>Ascomycota</taxon>
        <taxon>Pezizomycotina</taxon>
        <taxon>Dothideomycetes</taxon>
        <taxon>Dothideomycetidae</taxon>
        <taxon>Cladosporiales</taxon>
        <taxon>Cladosporiaceae</taxon>
        <taxon>Cladosporium</taxon>
    </lineage>
</organism>
<evidence type="ECO:0000313" key="6">
    <source>
        <dbReference type="EMBL" id="KAL1585955.1"/>
    </source>
</evidence>
<feature type="transmembrane region" description="Helical" evidence="4">
    <location>
        <begin position="347"/>
        <end position="364"/>
    </location>
</feature>
<evidence type="ECO:0000259" key="5">
    <source>
        <dbReference type="PROSITE" id="PS50850"/>
    </source>
</evidence>
<keyword evidence="7" id="KW-1185">Reference proteome</keyword>
<evidence type="ECO:0000256" key="2">
    <source>
        <dbReference type="ARBA" id="ARBA00006727"/>
    </source>
</evidence>
<feature type="transmembrane region" description="Helical" evidence="4">
    <location>
        <begin position="90"/>
        <end position="109"/>
    </location>
</feature>
<feature type="transmembrane region" description="Helical" evidence="4">
    <location>
        <begin position="293"/>
        <end position="311"/>
    </location>
</feature>
<comment type="subcellular location">
    <subcellularLocation>
        <location evidence="1">Membrane</location>
        <topology evidence="1">Multi-pass membrane protein</topology>
    </subcellularLocation>
</comment>
<dbReference type="GeneID" id="96006342"/>
<proteinExistence type="inferred from homology"/>
<comment type="similarity">
    <text evidence="2">Belongs to the major facilitator superfamily. Monocarboxylate porter (TC 2.A.1.13) family.</text>
</comment>
<dbReference type="Pfam" id="PF07690">
    <property type="entry name" value="MFS_1"/>
    <property type="match status" value="1"/>
</dbReference>
<sequence>MASSLNAEKGCVTAKPSCSPSTAEDGDEKPATTLTVPAAQGSVDGGTRAWLQVAGSFIVFGNLWGMTFAFGTFQSYYELTYLPSSDASTISWIGTICTFLLILGGIASGPLFDWGYFRSMLIIGALVETLSVFLLSLCSEYYQILLTQGILSGLGNGLLYIPGLALVGRAFKKHRAIAMGITTCGAPVGGIIYTLMFERLINIMSFGWTVRIMGFVMLASYSIAFPLILWRAGNVGDISSGQARKLFDKTAFKDLPFWCYTTSNFLIFCGYMVPFYYMASYGQLELGMNRSDANYVIIYAQAASIIGRLVASFAASRVGVMIPWTICAVSSGIFCIAWIGVKTPGAFIAYAVLYGCFSGALIPLPPSVFPTVCPDVKVLGARLGMAQGIGSFASLIGSPIAGALISINSHGGSRNYLGLQLFGGLIMAAGGGNLVILWVLLIRQRELTSKLI</sequence>
<dbReference type="PANTHER" id="PTHR11360:SF252">
    <property type="entry name" value="MAJOR FACILITATOR SUPERFAMILY (MFS) PROFILE DOMAIN-CONTAINING PROTEIN-RELATED"/>
    <property type="match status" value="1"/>
</dbReference>
<dbReference type="InterPro" id="IPR036259">
    <property type="entry name" value="MFS_trans_sf"/>
</dbReference>
<evidence type="ECO:0000256" key="4">
    <source>
        <dbReference type="SAM" id="Phobius"/>
    </source>
</evidence>
<dbReference type="InterPro" id="IPR050327">
    <property type="entry name" value="Proton-linked_MCT"/>
</dbReference>
<keyword evidence="4" id="KW-0472">Membrane</keyword>
<dbReference type="Gene3D" id="1.20.1250.20">
    <property type="entry name" value="MFS general substrate transporter like domains"/>
    <property type="match status" value="2"/>
</dbReference>
<feature type="transmembrane region" description="Helical" evidence="4">
    <location>
        <begin position="208"/>
        <end position="230"/>
    </location>
</feature>
<feature type="transmembrane region" description="Helical" evidence="4">
    <location>
        <begin position="49"/>
        <end position="70"/>
    </location>
</feature>
<dbReference type="InterPro" id="IPR011701">
    <property type="entry name" value="MFS"/>
</dbReference>
<evidence type="ECO:0000313" key="7">
    <source>
        <dbReference type="Proteomes" id="UP000803884"/>
    </source>
</evidence>
<evidence type="ECO:0000256" key="1">
    <source>
        <dbReference type="ARBA" id="ARBA00004141"/>
    </source>
</evidence>
<gene>
    <name evidence="6" type="ORF">WHR41_04898</name>
</gene>
<dbReference type="GO" id="GO:0016020">
    <property type="term" value="C:membrane"/>
    <property type="evidence" value="ECO:0007669"/>
    <property type="project" value="UniProtKB-SubCell"/>
</dbReference>
<protein>
    <recommendedName>
        <fullName evidence="5">Major facilitator superfamily (MFS) profile domain-containing protein</fullName>
    </recommendedName>
</protein>
<dbReference type="RefSeq" id="XP_069229060.1">
    <property type="nucleotide sequence ID" value="XM_069373504.1"/>
</dbReference>
<dbReference type="SUPFAM" id="SSF103473">
    <property type="entry name" value="MFS general substrate transporter"/>
    <property type="match status" value="1"/>
</dbReference>
<accession>A0AB34KRK2</accession>
<feature type="transmembrane region" description="Helical" evidence="4">
    <location>
        <begin position="419"/>
        <end position="442"/>
    </location>
</feature>
<keyword evidence="4" id="KW-0812">Transmembrane</keyword>
<dbReference type="GO" id="GO:0022857">
    <property type="term" value="F:transmembrane transporter activity"/>
    <property type="evidence" value="ECO:0007669"/>
    <property type="project" value="InterPro"/>
</dbReference>
<feature type="transmembrane region" description="Helical" evidence="4">
    <location>
        <begin position="141"/>
        <end position="164"/>
    </location>
</feature>
<reference evidence="6 7" key="1">
    <citation type="journal article" date="2020" name="Microbiol. Resour. Announc.">
        <title>Draft Genome Sequence of a Cladosporium Species Isolated from the Mesophotic Ascidian Didemnum maculosum.</title>
        <authorList>
            <person name="Gioti A."/>
            <person name="Siaperas R."/>
            <person name="Nikolaivits E."/>
            <person name="Le Goff G."/>
            <person name="Ouazzani J."/>
            <person name="Kotoulas G."/>
            <person name="Topakas E."/>
        </authorList>
    </citation>
    <scope>NUCLEOTIDE SEQUENCE [LARGE SCALE GENOMIC DNA]</scope>
    <source>
        <strain evidence="6 7">TM138-S3</strain>
    </source>
</reference>
<name>A0AB34KRK2_9PEZI</name>
<dbReference type="Proteomes" id="UP000803884">
    <property type="component" value="Unassembled WGS sequence"/>
</dbReference>
<dbReference type="PROSITE" id="PS50850">
    <property type="entry name" value="MFS"/>
    <property type="match status" value="1"/>
</dbReference>
<feature type="transmembrane region" description="Helical" evidence="4">
    <location>
        <begin position="176"/>
        <end position="196"/>
    </location>
</feature>